<dbReference type="OrthoDB" id="6378063at2759"/>
<dbReference type="EMBL" id="VIIS01000923">
    <property type="protein sequence ID" value="KAF0303667.1"/>
    <property type="molecule type" value="Genomic_DNA"/>
</dbReference>
<name>A0A6A4W7A4_AMPAM</name>
<keyword evidence="1" id="KW-0472">Membrane</keyword>
<evidence type="ECO:0000259" key="2">
    <source>
        <dbReference type="Pfam" id="PF06916"/>
    </source>
</evidence>
<organism evidence="3 4">
    <name type="scientific">Amphibalanus amphitrite</name>
    <name type="common">Striped barnacle</name>
    <name type="synonym">Balanus amphitrite</name>
    <dbReference type="NCBI Taxonomy" id="1232801"/>
    <lineage>
        <taxon>Eukaryota</taxon>
        <taxon>Metazoa</taxon>
        <taxon>Ecdysozoa</taxon>
        <taxon>Arthropoda</taxon>
        <taxon>Crustacea</taxon>
        <taxon>Multicrustacea</taxon>
        <taxon>Cirripedia</taxon>
        <taxon>Thoracica</taxon>
        <taxon>Thoracicalcarea</taxon>
        <taxon>Balanomorpha</taxon>
        <taxon>Balanoidea</taxon>
        <taxon>Balanidae</taxon>
        <taxon>Amphibalaninae</taxon>
        <taxon>Amphibalanus</taxon>
    </lineage>
</organism>
<dbReference type="PANTHER" id="PTHR21377">
    <property type="entry name" value="PROTEIN FAM210B, MITOCHONDRIAL"/>
    <property type="match status" value="1"/>
</dbReference>
<keyword evidence="1" id="KW-0812">Transmembrane</keyword>
<comment type="caution">
    <text evidence="3">The sequence shown here is derived from an EMBL/GenBank/DDBJ whole genome shotgun (WGS) entry which is preliminary data.</text>
</comment>
<keyword evidence="1" id="KW-1133">Transmembrane helix</keyword>
<keyword evidence="4" id="KW-1185">Reference proteome</keyword>
<evidence type="ECO:0000256" key="1">
    <source>
        <dbReference type="SAM" id="Phobius"/>
    </source>
</evidence>
<proteinExistence type="predicted"/>
<dbReference type="Proteomes" id="UP000440578">
    <property type="component" value="Unassembled WGS sequence"/>
</dbReference>
<dbReference type="InterPro" id="IPR009688">
    <property type="entry name" value="FAM210A/B-like_dom"/>
</dbReference>
<feature type="transmembrane region" description="Helical" evidence="1">
    <location>
        <begin position="221"/>
        <end position="241"/>
    </location>
</feature>
<evidence type="ECO:0000313" key="3">
    <source>
        <dbReference type="EMBL" id="KAF0303667.1"/>
    </source>
</evidence>
<dbReference type="Pfam" id="PF06916">
    <property type="entry name" value="FAM210A-B_dom"/>
    <property type="match status" value="1"/>
</dbReference>
<gene>
    <name evidence="3" type="primary">Fam210b</name>
    <name evidence="3" type="ORF">FJT64_024388</name>
</gene>
<dbReference type="InterPro" id="IPR045866">
    <property type="entry name" value="FAM210A/B-like"/>
</dbReference>
<accession>A0A6A4W7A4</accession>
<dbReference type="PANTHER" id="PTHR21377:SF0">
    <property type="entry name" value="PROTEIN FAM210B, MITOCHONDRIAL"/>
    <property type="match status" value="1"/>
</dbReference>
<dbReference type="GO" id="GO:0005739">
    <property type="term" value="C:mitochondrion"/>
    <property type="evidence" value="ECO:0007669"/>
    <property type="project" value="TreeGrafter"/>
</dbReference>
<protein>
    <submittedName>
        <fullName evidence="3">Protein FAM210B, mitochondrial</fullName>
    </submittedName>
</protein>
<reference evidence="3 4" key="1">
    <citation type="submission" date="2019-07" db="EMBL/GenBank/DDBJ databases">
        <title>Draft genome assembly of a fouling barnacle, Amphibalanus amphitrite (Darwin, 1854): The first reference genome for Thecostraca.</title>
        <authorList>
            <person name="Kim W."/>
        </authorList>
    </citation>
    <scope>NUCLEOTIDE SEQUENCE [LARGE SCALE GENOMIC DNA]</scope>
    <source>
        <strain evidence="3">SNU_AA5</strain>
        <tissue evidence="3">Soma without cirri and trophi</tissue>
    </source>
</reference>
<sequence length="255" mass="28245">MLRPILHAKINKNNAPRIQIRYKIKVLGTEKKSITIRMTNIIKCRMVMFGRIGKELAVQGTESLHLSPARHLCTFTPALATLRTSHGHRNSFVKLHQTSHCAAFSGTLATLAIPSSQPPPSVWTRGLHTSRARLDDDREPPPAQLNQRQRLRLAVRDYGATVVVFHVTISLASLGFFYVAVKSGLDVVAMLRWLGLGDSIAQSKIVTGGSTFVLAYAVHKVFAPARIATTLGCTPFIVRYLRRRGLLRSPPPRVD</sequence>
<feature type="domain" description="DUF1279" evidence="2">
    <location>
        <begin position="149"/>
        <end position="236"/>
    </location>
</feature>
<feature type="transmembrane region" description="Helical" evidence="1">
    <location>
        <begin position="158"/>
        <end position="181"/>
    </location>
</feature>
<dbReference type="AlphaFoldDB" id="A0A6A4W7A4"/>
<evidence type="ECO:0000313" key="4">
    <source>
        <dbReference type="Proteomes" id="UP000440578"/>
    </source>
</evidence>